<dbReference type="SUPFAM" id="SSF160800">
    <property type="entry name" value="Lp2179-like"/>
    <property type="match status" value="1"/>
</dbReference>
<dbReference type="EMBL" id="FOSJ01000017">
    <property type="protein sequence ID" value="SFK23290.1"/>
    <property type="molecule type" value="Genomic_DNA"/>
</dbReference>
<name>A0A1I3XUU0_9LACT</name>
<protein>
    <submittedName>
        <fullName evidence="1">Putative amino acid metabolism</fullName>
    </submittedName>
</protein>
<accession>A0A1I3XUU0</accession>
<dbReference type="InterPro" id="IPR035942">
    <property type="entry name" value="Lp2179-like_sf"/>
</dbReference>
<evidence type="ECO:0000313" key="1">
    <source>
        <dbReference type="EMBL" id="SFK23290.1"/>
    </source>
</evidence>
<sequence length="113" mass="12829">MATKPMDGLLGSKDKYKVSSEAKRYTLKDHGFLENKNGSFAYERTLSRLVTDKAAPKLKITISKDLSELKIVTVSNNGLKKIDIYKDENQEQARIMVEGIFNTFLEENVLERA</sequence>
<reference evidence="2" key="1">
    <citation type="submission" date="2016-10" db="EMBL/GenBank/DDBJ databases">
        <authorList>
            <person name="Varghese N."/>
            <person name="Submissions S."/>
        </authorList>
    </citation>
    <scope>NUCLEOTIDE SEQUENCE [LARGE SCALE GENOMIC DNA]</scope>
    <source>
        <strain evidence="2">DSM 16108</strain>
    </source>
</reference>
<proteinExistence type="predicted"/>
<dbReference type="Pfam" id="PF08866">
    <property type="entry name" value="DUF1831"/>
    <property type="match status" value="1"/>
</dbReference>
<dbReference type="InterPro" id="IPR014965">
    <property type="entry name" value="Amino_acid_metab_prot_put"/>
</dbReference>
<organism evidence="1 2">
    <name type="scientific">Marinilactibacillus piezotolerans</name>
    <dbReference type="NCBI Taxonomy" id="258723"/>
    <lineage>
        <taxon>Bacteria</taxon>
        <taxon>Bacillati</taxon>
        <taxon>Bacillota</taxon>
        <taxon>Bacilli</taxon>
        <taxon>Lactobacillales</taxon>
        <taxon>Carnobacteriaceae</taxon>
        <taxon>Marinilactibacillus</taxon>
    </lineage>
</organism>
<keyword evidence="2" id="KW-1185">Reference proteome</keyword>
<gene>
    <name evidence="1" type="ORF">SAMN04488569_101714</name>
</gene>
<evidence type="ECO:0000313" key="2">
    <source>
        <dbReference type="Proteomes" id="UP000199589"/>
    </source>
</evidence>
<dbReference type="RefSeq" id="WP_245750939.1">
    <property type="nucleotide sequence ID" value="NZ_FOSJ01000017.1"/>
</dbReference>
<dbReference type="Gene3D" id="3.30.1820.10">
    <property type="entry name" value="Lp2179-like"/>
    <property type="match status" value="1"/>
</dbReference>
<dbReference type="Proteomes" id="UP000199589">
    <property type="component" value="Unassembled WGS sequence"/>
</dbReference>
<dbReference type="STRING" id="258723.GCA_900169305_00157"/>
<dbReference type="AlphaFoldDB" id="A0A1I3XUU0"/>